<name>A0A0N5BSV0_STREA</name>
<evidence type="ECO:0000313" key="4">
    <source>
        <dbReference type="WBParaSite" id="SPAL_0000894100.1"/>
    </source>
</evidence>
<feature type="compositionally biased region" description="Basic and acidic residues" evidence="1">
    <location>
        <begin position="88"/>
        <end position="97"/>
    </location>
</feature>
<keyword evidence="2" id="KW-0472">Membrane</keyword>
<organism evidence="3 4">
    <name type="scientific">Strongyloides papillosus</name>
    <name type="common">Intestinal threadworm</name>
    <dbReference type="NCBI Taxonomy" id="174720"/>
    <lineage>
        <taxon>Eukaryota</taxon>
        <taxon>Metazoa</taxon>
        <taxon>Ecdysozoa</taxon>
        <taxon>Nematoda</taxon>
        <taxon>Chromadorea</taxon>
        <taxon>Rhabditida</taxon>
        <taxon>Tylenchina</taxon>
        <taxon>Panagrolaimomorpha</taxon>
        <taxon>Strongyloidoidea</taxon>
        <taxon>Strongyloididae</taxon>
        <taxon>Strongyloides</taxon>
    </lineage>
</organism>
<keyword evidence="2" id="KW-1133">Transmembrane helix</keyword>
<reference evidence="4" key="1">
    <citation type="submission" date="2017-02" db="UniProtKB">
        <authorList>
            <consortium name="WormBaseParasite"/>
        </authorList>
    </citation>
    <scope>IDENTIFICATION</scope>
</reference>
<evidence type="ECO:0000256" key="1">
    <source>
        <dbReference type="SAM" id="MobiDB-lite"/>
    </source>
</evidence>
<dbReference type="Proteomes" id="UP000046392">
    <property type="component" value="Unplaced"/>
</dbReference>
<proteinExistence type="predicted"/>
<keyword evidence="2" id="KW-0812">Transmembrane</keyword>
<keyword evidence="3" id="KW-1185">Reference proteome</keyword>
<dbReference type="AlphaFoldDB" id="A0A0N5BSV0"/>
<feature type="region of interest" description="Disordered" evidence="1">
    <location>
        <begin position="88"/>
        <end position="109"/>
    </location>
</feature>
<sequence>MILWEWRRIYRQKIRSLFSTPKITYQEFARRKLFLGFGLFVVGWTFSGMFLEEKIMFRWDEMIGYKRLFDLKEVKELVKKENEENVAKRCDKEEKGESTLPPAFELDSH</sequence>
<accession>A0A0N5BSV0</accession>
<protein>
    <submittedName>
        <fullName evidence="4">COX6C domain-containing protein</fullName>
    </submittedName>
</protein>
<evidence type="ECO:0000313" key="3">
    <source>
        <dbReference type="Proteomes" id="UP000046392"/>
    </source>
</evidence>
<feature type="transmembrane region" description="Helical" evidence="2">
    <location>
        <begin position="33"/>
        <end position="51"/>
    </location>
</feature>
<evidence type="ECO:0000256" key="2">
    <source>
        <dbReference type="SAM" id="Phobius"/>
    </source>
</evidence>
<dbReference type="WBParaSite" id="SPAL_0000894100.1">
    <property type="protein sequence ID" value="SPAL_0000894100.1"/>
    <property type="gene ID" value="SPAL_0000894100"/>
</dbReference>